<organism evidence="1 2">
    <name type="scientific">Nomascus leucogenys</name>
    <name type="common">Northern white-cheeked gibbon</name>
    <name type="synonym">Hylobates leucogenys</name>
    <dbReference type="NCBI Taxonomy" id="61853"/>
    <lineage>
        <taxon>Eukaryota</taxon>
        <taxon>Metazoa</taxon>
        <taxon>Chordata</taxon>
        <taxon>Craniata</taxon>
        <taxon>Vertebrata</taxon>
        <taxon>Euteleostomi</taxon>
        <taxon>Mammalia</taxon>
        <taxon>Eutheria</taxon>
        <taxon>Euarchontoglires</taxon>
        <taxon>Primates</taxon>
        <taxon>Haplorrhini</taxon>
        <taxon>Catarrhini</taxon>
        <taxon>Hylobatidae</taxon>
        <taxon>Nomascus</taxon>
    </lineage>
</organism>
<proteinExistence type="predicted"/>
<dbReference type="OMA" id="LSFVWQQ"/>
<dbReference type="EMBL" id="ADFV01050127">
    <property type="status" value="NOT_ANNOTATED_CDS"/>
    <property type="molecule type" value="Genomic_DNA"/>
</dbReference>
<dbReference type="GeneTree" id="ENSGT00390000003031"/>
<reference evidence="1 2" key="1">
    <citation type="submission" date="2012-10" db="EMBL/GenBank/DDBJ databases">
        <authorList>
            <consortium name="Gibbon Genome Sequencing Consortium"/>
        </authorList>
    </citation>
    <scope>NUCLEOTIDE SEQUENCE [LARGE SCALE GENOMIC DNA]</scope>
</reference>
<dbReference type="Proteomes" id="UP000001073">
    <property type="component" value="Chromosome 18"/>
</dbReference>
<accession>A0A2I3H725</accession>
<keyword evidence="2" id="KW-1185">Reference proteome</keyword>
<name>A0A2I3H725_NOMLE</name>
<dbReference type="EMBL" id="ADFV01050128">
    <property type="status" value="NOT_ANNOTATED_CDS"/>
    <property type="molecule type" value="Genomic_DNA"/>
</dbReference>
<reference evidence="1" key="2">
    <citation type="submission" date="2025-08" db="UniProtKB">
        <authorList>
            <consortium name="Ensembl"/>
        </authorList>
    </citation>
    <scope>IDENTIFICATION</scope>
</reference>
<sequence>INHCIQFSPQSLQRWLTFPCYDLKLPIWANTTEFCPHRPRRASQDPQLLAWLPDQSLEVNLELYDWNSMMFTLFLETVEPVAVESEGSGIFSFVWQQLIFPAEARWCFSWAQDCGLDGSFPGSTHSEPFGKAAAGQGSVAGKEAKKAGPGFHRQLLYLQFQKRCLFNYPELL</sequence>
<dbReference type="STRING" id="61853.ENSNLEP00000039443"/>
<dbReference type="InParanoid" id="A0A2I3H725"/>
<evidence type="ECO:0000313" key="2">
    <source>
        <dbReference type="Proteomes" id="UP000001073"/>
    </source>
</evidence>
<evidence type="ECO:0000313" key="1">
    <source>
        <dbReference type="Ensembl" id="ENSNLEP00000039443.1"/>
    </source>
</evidence>
<gene>
    <name evidence="1" type="primary">LOC105738955</name>
</gene>
<reference evidence="1" key="3">
    <citation type="submission" date="2025-09" db="UniProtKB">
        <authorList>
            <consortium name="Ensembl"/>
        </authorList>
    </citation>
    <scope>IDENTIFICATION</scope>
</reference>
<protein>
    <submittedName>
        <fullName evidence="1">Uncharacterized protein</fullName>
    </submittedName>
</protein>
<dbReference type="Ensembl" id="ENSNLET00000059909.1">
    <property type="protein sequence ID" value="ENSNLEP00000039443.1"/>
    <property type="gene ID" value="ENSNLEG00000031639.1"/>
</dbReference>
<dbReference type="AlphaFoldDB" id="A0A2I3H725"/>